<dbReference type="EMBL" id="JJML01000026">
    <property type="protein sequence ID" value="KGF72441.1"/>
    <property type="molecule type" value="Genomic_DNA"/>
</dbReference>
<dbReference type="Proteomes" id="UP000030170">
    <property type="component" value="Unassembled WGS sequence"/>
</dbReference>
<protein>
    <submittedName>
        <fullName evidence="1">Uncharacterized protein</fullName>
    </submittedName>
</protein>
<dbReference type="AlphaFoldDB" id="A0A098TJP1"/>
<evidence type="ECO:0000313" key="2">
    <source>
        <dbReference type="Proteomes" id="UP000030170"/>
    </source>
</evidence>
<gene>
    <name evidence="1" type="ORF">DO97_08700</name>
</gene>
<proteinExistence type="predicted"/>
<accession>A0A098TJP1</accession>
<comment type="caution">
    <text evidence="1">The sequence shown here is derived from an EMBL/GenBank/DDBJ whole genome shotgun (WGS) entry which is preliminary data.</text>
</comment>
<name>A0A098TJP1_9CYAN</name>
<evidence type="ECO:0000313" key="1">
    <source>
        <dbReference type="EMBL" id="KGF72441.1"/>
    </source>
</evidence>
<organism evidence="1 2">
    <name type="scientific">Neosynechococcus sphagnicola sy1</name>
    <dbReference type="NCBI Taxonomy" id="1497020"/>
    <lineage>
        <taxon>Bacteria</taxon>
        <taxon>Bacillati</taxon>
        <taxon>Cyanobacteriota</taxon>
        <taxon>Cyanophyceae</taxon>
        <taxon>Neosynechococcales</taxon>
        <taxon>Neosynechococcaceae</taxon>
        <taxon>Neosynechococcus</taxon>
    </lineage>
</organism>
<reference evidence="1 2" key="1">
    <citation type="journal article" date="2014" name="Mol. Ecol.">
        <title>Evolution of Synechococcus.</title>
        <authorList>
            <person name="Dvorak P."/>
            <person name="Casamatta D."/>
            <person name="Hasler P."/>
            <person name="Poulickova A."/>
            <person name="Ondrej V."/>
            <person name="Sanges R."/>
        </authorList>
    </citation>
    <scope>NUCLEOTIDE SEQUENCE [LARGE SCALE GENOMIC DNA]</scope>
    <source>
        <strain evidence="1 2">CAUP A 1101</strain>
    </source>
</reference>
<sequence>MSLFYNAFFIKTPATESNLKDRFSQVSRIPDSEWVVCDFGDSYLDGLFEPGTYFTTEISLQFGETIFICVDTSNDQLEYEHSKEGNILRKLCWSFDGCQSTWEWVEGEPEPWEDLALFSEENFDRAREIFKYNEHLELLAPEELLAKEKDLRTIWDHRQYMLGDQWPLGDATIGISIQKYFGLKSPLDDLEESAF</sequence>
<keyword evidence="2" id="KW-1185">Reference proteome</keyword>